<dbReference type="HOGENOM" id="CLU_2740397_0_0_1"/>
<evidence type="ECO:0000256" key="1">
    <source>
        <dbReference type="SAM" id="MobiDB-lite"/>
    </source>
</evidence>
<sequence length="71" mass="8081">MAKIQQAVDEQQAKAKKSQARAKQATLQAQQAQEEVNDFVDLGSLSPESEDDSNDVPLTLKRPLVHFYYFW</sequence>
<name>A0A067P2Z8_9AGAM</name>
<evidence type="ECO:0000313" key="3">
    <source>
        <dbReference type="Proteomes" id="UP000027265"/>
    </source>
</evidence>
<evidence type="ECO:0000313" key="2">
    <source>
        <dbReference type="EMBL" id="KDQ49298.1"/>
    </source>
</evidence>
<dbReference type="AlphaFoldDB" id="A0A067P2Z8"/>
<protein>
    <submittedName>
        <fullName evidence="2">Uncharacterized protein</fullName>
    </submittedName>
</protein>
<keyword evidence="3" id="KW-1185">Reference proteome</keyword>
<gene>
    <name evidence="2" type="ORF">JAAARDRAFT_200976</name>
</gene>
<proteinExistence type="predicted"/>
<accession>A0A067P2Z8</accession>
<organism evidence="2 3">
    <name type="scientific">Jaapia argillacea MUCL 33604</name>
    <dbReference type="NCBI Taxonomy" id="933084"/>
    <lineage>
        <taxon>Eukaryota</taxon>
        <taxon>Fungi</taxon>
        <taxon>Dikarya</taxon>
        <taxon>Basidiomycota</taxon>
        <taxon>Agaricomycotina</taxon>
        <taxon>Agaricomycetes</taxon>
        <taxon>Agaricomycetidae</taxon>
        <taxon>Jaapiales</taxon>
        <taxon>Jaapiaceae</taxon>
        <taxon>Jaapia</taxon>
    </lineage>
</organism>
<dbReference type="EMBL" id="KL197790">
    <property type="protein sequence ID" value="KDQ49298.1"/>
    <property type="molecule type" value="Genomic_DNA"/>
</dbReference>
<feature type="compositionally biased region" description="Low complexity" evidence="1">
    <location>
        <begin position="21"/>
        <end position="30"/>
    </location>
</feature>
<reference evidence="3" key="1">
    <citation type="journal article" date="2014" name="Proc. Natl. Acad. Sci. U.S.A.">
        <title>Extensive sampling of basidiomycete genomes demonstrates inadequacy of the white-rot/brown-rot paradigm for wood decay fungi.</title>
        <authorList>
            <person name="Riley R."/>
            <person name="Salamov A.A."/>
            <person name="Brown D.W."/>
            <person name="Nagy L.G."/>
            <person name="Floudas D."/>
            <person name="Held B.W."/>
            <person name="Levasseur A."/>
            <person name="Lombard V."/>
            <person name="Morin E."/>
            <person name="Otillar R."/>
            <person name="Lindquist E.A."/>
            <person name="Sun H."/>
            <person name="LaButti K.M."/>
            <person name="Schmutz J."/>
            <person name="Jabbour D."/>
            <person name="Luo H."/>
            <person name="Baker S.E."/>
            <person name="Pisabarro A.G."/>
            <person name="Walton J.D."/>
            <person name="Blanchette R.A."/>
            <person name="Henrissat B."/>
            <person name="Martin F."/>
            <person name="Cullen D."/>
            <person name="Hibbett D.S."/>
            <person name="Grigoriev I.V."/>
        </authorList>
    </citation>
    <scope>NUCLEOTIDE SEQUENCE [LARGE SCALE GENOMIC DNA]</scope>
    <source>
        <strain evidence="3">MUCL 33604</strain>
    </source>
</reference>
<dbReference type="Proteomes" id="UP000027265">
    <property type="component" value="Unassembled WGS sequence"/>
</dbReference>
<dbReference type="InParanoid" id="A0A067P2Z8"/>
<feature type="region of interest" description="Disordered" evidence="1">
    <location>
        <begin position="1"/>
        <end position="30"/>
    </location>
</feature>